<evidence type="ECO:0000256" key="1">
    <source>
        <dbReference type="ARBA" id="ARBA00004897"/>
    </source>
</evidence>
<dbReference type="AlphaFoldDB" id="A0ABC8SIC5"/>
<keyword evidence="9" id="KW-1185">Reference proteome</keyword>
<dbReference type="SUPFAM" id="SSF51278">
    <property type="entry name" value="Urease, beta-subunit"/>
    <property type="match status" value="2"/>
</dbReference>
<evidence type="ECO:0000313" key="8">
    <source>
        <dbReference type="EMBL" id="CAK9155801.1"/>
    </source>
</evidence>
<dbReference type="PANTHER" id="PTHR33569:SF1">
    <property type="entry name" value="UREASE"/>
    <property type="match status" value="1"/>
</dbReference>
<keyword evidence="4" id="KW-0378">Hydrolase</keyword>
<dbReference type="GO" id="GO:0009039">
    <property type="term" value="F:urease activity"/>
    <property type="evidence" value="ECO:0007669"/>
    <property type="project" value="UniProtKB-EC"/>
</dbReference>
<dbReference type="InterPro" id="IPR036463">
    <property type="entry name" value="Urease_gamma_sf"/>
</dbReference>
<organism evidence="8 9">
    <name type="scientific">Ilex paraguariensis</name>
    <name type="common">yerba mate</name>
    <dbReference type="NCBI Taxonomy" id="185542"/>
    <lineage>
        <taxon>Eukaryota</taxon>
        <taxon>Viridiplantae</taxon>
        <taxon>Streptophyta</taxon>
        <taxon>Embryophyta</taxon>
        <taxon>Tracheophyta</taxon>
        <taxon>Spermatophyta</taxon>
        <taxon>Magnoliopsida</taxon>
        <taxon>eudicotyledons</taxon>
        <taxon>Gunneridae</taxon>
        <taxon>Pentapetalae</taxon>
        <taxon>asterids</taxon>
        <taxon>campanulids</taxon>
        <taxon>Aquifoliales</taxon>
        <taxon>Aquifoliaceae</taxon>
        <taxon>Ilex</taxon>
    </lineage>
</organism>
<dbReference type="InterPro" id="IPR040881">
    <property type="entry name" value="Urease_linker"/>
</dbReference>
<protein>
    <recommendedName>
        <fullName evidence="2">urease</fullName>
        <ecNumber evidence="2">3.5.1.5</ecNumber>
    </recommendedName>
</protein>
<evidence type="ECO:0000259" key="6">
    <source>
        <dbReference type="Pfam" id="PF00449"/>
    </source>
</evidence>
<dbReference type="Proteomes" id="UP001642360">
    <property type="component" value="Unassembled WGS sequence"/>
</dbReference>
<feature type="domain" description="Urease alpha-subunit N-terminal" evidence="6">
    <location>
        <begin position="263"/>
        <end position="378"/>
    </location>
</feature>
<dbReference type="GO" id="GO:0046872">
    <property type="term" value="F:metal ion binding"/>
    <property type="evidence" value="ECO:0007669"/>
    <property type="project" value="UniProtKB-KW"/>
</dbReference>
<comment type="pathway">
    <text evidence="1">Nitrogen metabolism; urea degradation; CO(2) and NH(3) from urea (urease route): step 1/1.</text>
</comment>
<proteinExistence type="predicted"/>
<dbReference type="CDD" id="cd00407">
    <property type="entry name" value="Urease_beta"/>
    <property type="match status" value="1"/>
</dbReference>
<dbReference type="Pfam" id="PF00699">
    <property type="entry name" value="Urease_beta"/>
    <property type="match status" value="1"/>
</dbReference>
<dbReference type="EMBL" id="CAUOFW020002747">
    <property type="protein sequence ID" value="CAK9155801.1"/>
    <property type="molecule type" value="Genomic_DNA"/>
</dbReference>
<reference evidence="8 9" key="1">
    <citation type="submission" date="2024-02" db="EMBL/GenBank/DDBJ databases">
        <authorList>
            <person name="Vignale AGUSTIN F."/>
            <person name="Sosa J E."/>
            <person name="Modenutti C."/>
        </authorList>
    </citation>
    <scope>NUCLEOTIDE SEQUENCE [LARGE SCALE GENOMIC DNA]</scope>
</reference>
<dbReference type="SUPFAM" id="SSF54111">
    <property type="entry name" value="Urease, gamma-subunit"/>
    <property type="match status" value="1"/>
</dbReference>
<dbReference type="InterPro" id="IPR011612">
    <property type="entry name" value="Urease_alpha_N_dom"/>
</dbReference>
<keyword evidence="3" id="KW-0479">Metal-binding</keyword>
<dbReference type="EC" id="3.5.1.5" evidence="2"/>
<dbReference type="Gene3D" id="2.10.150.10">
    <property type="entry name" value="Urease, beta subunit"/>
    <property type="match status" value="2"/>
</dbReference>
<dbReference type="SUPFAM" id="SSF51338">
    <property type="entry name" value="Composite domain of metallo-dependent hydrolases"/>
    <property type="match status" value="1"/>
</dbReference>
<dbReference type="Gene3D" id="3.30.280.10">
    <property type="entry name" value="Urease, gamma-like subunit"/>
    <property type="match status" value="2"/>
</dbReference>
<dbReference type="Pfam" id="PF00547">
    <property type="entry name" value="Urease_gamma"/>
    <property type="match status" value="1"/>
</dbReference>
<evidence type="ECO:0000256" key="4">
    <source>
        <dbReference type="ARBA" id="ARBA00022801"/>
    </source>
</evidence>
<dbReference type="Gene3D" id="2.30.40.10">
    <property type="entry name" value="Urease, subunit C, domain 1"/>
    <property type="match status" value="1"/>
</dbReference>
<comment type="caution">
    <text evidence="8">The sequence shown here is derived from an EMBL/GenBank/DDBJ whole genome shotgun (WGS) entry which is preliminary data.</text>
</comment>
<gene>
    <name evidence="8" type="ORF">ILEXP_LOCUS24213</name>
</gene>
<accession>A0ABC8SIC5</accession>
<evidence type="ECO:0000256" key="5">
    <source>
        <dbReference type="ARBA" id="ARBA00046803"/>
    </source>
</evidence>
<dbReference type="InterPro" id="IPR036461">
    <property type="entry name" value="Urease_betasu_sf"/>
</dbReference>
<comment type="subunit">
    <text evidence="5">Homohexamer. Other oligomeric forms may exist depending on pH and presence of salts.</text>
</comment>
<dbReference type="CDD" id="cd00390">
    <property type="entry name" value="Urease_gamma"/>
    <property type="match status" value="1"/>
</dbReference>
<evidence type="ECO:0000259" key="7">
    <source>
        <dbReference type="Pfam" id="PF18473"/>
    </source>
</evidence>
<name>A0ABC8SIC5_9AQUA</name>
<dbReference type="PANTHER" id="PTHR33569">
    <property type="entry name" value="UREASE"/>
    <property type="match status" value="1"/>
</dbReference>
<dbReference type="InterPro" id="IPR050069">
    <property type="entry name" value="Urease_subunit"/>
</dbReference>
<sequence length="404" mass="43728">MKLTPREVEKLMLHNAGFLAQKRLARGQRLNHPEAVALIATQVEGTFPDGTKLITIHDPIASENGNLELALYGSFLPVPSLDKFPIVEDDQIPGELSCKGGCIMLNCGRKAVILKVTNTGDRPIQVGSHYPFIEVNPYLVFDRRKAYGMRLNIPAGTAIRFEVGPFDLIEIKFAVYLRTFGYVSGEYVVRFYKNEPGDTKSVTLVKIGGRQVIRGGSSIADGPFDHGNIRILMEAVQARGFGHSEETSASEGAIQEGSAFTNSISREAYANMYGPTTGDKVRLGDTDLFAEIERDFAVYGDECIFGGGKVLRDGMGQACGCLPAYCLDTVITNAVIIDYTGIFKADIGIRGGLIVFLGKAGNPDIMDGVSHDKIIGVSSVSFPGNSGGVVINHWADTLGFLFFK</sequence>
<dbReference type="NCBIfam" id="TIGR00192">
    <property type="entry name" value="urease_beta"/>
    <property type="match status" value="1"/>
</dbReference>
<dbReference type="Pfam" id="PF00449">
    <property type="entry name" value="Urease_alpha"/>
    <property type="match status" value="1"/>
</dbReference>
<dbReference type="Pfam" id="PF18473">
    <property type="entry name" value="Urease_linker"/>
    <property type="match status" value="1"/>
</dbReference>
<dbReference type="InterPro" id="IPR002026">
    <property type="entry name" value="Urease_gamma/gamma-beta_su"/>
</dbReference>
<dbReference type="InterPro" id="IPR011059">
    <property type="entry name" value="Metal-dep_hydrolase_composite"/>
</dbReference>
<evidence type="ECO:0000256" key="3">
    <source>
        <dbReference type="ARBA" id="ARBA00022723"/>
    </source>
</evidence>
<evidence type="ECO:0000313" key="9">
    <source>
        <dbReference type="Proteomes" id="UP001642360"/>
    </source>
</evidence>
<evidence type="ECO:0000256" key="2">
    <source>
        <dbReference type="ARBA" id="ARBA00012934"/>
    </source>
</evidence>
<dbReference type="InterPro" id="IPR002019">
    <property type="entry name" value="Urease_beta-like"/>
</dbReference>
<feature type="domain" description="Urease subunit beta-alpha linker" evidence="7">
    <location>
        <begin position="226"/>
        <end position="253"/>
    </location>
</feature>